<feature type="domain" description="GATA-type" evidence="2">
    <location>
        <begin position="93"/>
        <end position="147"/>
    </location>
</feature>
<dbReference type="InterPro" id="IPR013088">
    <property type="entry name" value="Znf_NHR/GATA"/>
</dbReference>
<dbReference type="PROSITE" id="PS00344">
    <property type="entry name" value="GATA_ZN_FINGER_1"/>
    <property type="match status" value="1"/>
</dbReference>
<name>A0A9N9D087_9GLOM</name>
<dbReference type="Gene3D" id="3.30.50.10">
    <property type="entry name" value="Erythroid Transcription Factor GATA-1, subunit A"/>
    <property type="match status" value="1"/>
</dbReference>
<sequence length="172" mass="19637">MLNNNFQSQELNDCASFSGEIDDLRSFFYGQLPPFIYPELSMYQTQFVVNPQLMQFNSLNSNNSLSPQQSFCNYTAQEDVRVIHENSILSNHNAHNMGCADCGEMNTSTWRNREDGLKVCNSCGLYRKKYGMMRPTEIIDGKIRLKRKPTNTYSKGLAKTEGCSPDMSLLIF</sequence>
<dbReference type="Proteomes" id="UP000789342">
    <property type="component" value="Unassembled WGS sequence"/>
</dbReference>
<keyword evidence="1" id="KW-0862">Zinc</keyword>
<accession>A0A9N9D087</accession>
<evidence type="ECO:0000256" key="1">
    <source>
        <dbReference type="PROSITE-ProRule" id="PRU00094"/>
    </source>
</evidence>
<proteinExistence type="predicted"/>
<keyword evidence="1" id="KW-0863">Zinc-finger</keyword>
<keyword evidence="1" id="KW-0479">Metal-binding</keyword>
<keyword evidence="4" id="KW-1185">Reference proteome</keyword>
<dbReference type="GO" id="GO:0006355">
    <property type="term" value="P:regulation of DNA-templated transcription"/>
    <property type="evidence" value="ECO:0007669"/>
    <property type="project" value="InterPro"/>
</dbReference>
<evidence type="ECO:0000259" key="2">
    <source>
        <dbReference type="PROSITE" id="PS50114"/>
    </source>
</evidence>
<dbReference type="GO" id="GO:0008270">
    <property type="term" value="F:zinc ion binding"/>
    <property type="evidence" value="ECO:0007669"/>
    <property type="project" value="UniProtKB-KW"/>
</dbReference>
<dbReference type="GO" id="GO:0043565">
    <property type="term" value="F:sequence-specific DNA binding"/>
    <property type="evidence" value="ECO:0007669"/>
    <property type="project" value="InterPro"/>
</dbReference>
<dbReference type="EMBL" id="CAJVPV010007398">
    <property type="protein sequence ID" value="CAG8618352.1"/>
    <property type="molecule type" value="Genomic_DNA"/>
</dbReference>
<dbReference type="CDD" id="cd00202">
    <property type="entry name" value="ZnF_GATA"/>
    <property type="match status" value="1"/>
</dbReference>
<reference evidence="3" key="1">
    <citation type="submission" date="2021-06" db="EMBL/GenBank/DDBJ databases">
        <authorList>
            <person name="Kallberg Y."/>
            <person name="Tangrot J."/>
            <person name="Rosling A."/>
        </authorList>
    </citation>
    <scope>NUCLEOTIDE SEQUENCE</scope>
    <source>
        <strain evidence="3">CL551</strain>
    </source>
</reference>
<comment type="caution">
    <text evidence="3">The sequence shown here is derived from an EMBL/GenBank/DDBJ whole genome shotgun (WGS) entry which is preliminary data.</text>
</comment>
<protein>
    <submittedName>
        <fullName evidence="3">8759_t:CDS:1</fullName>
    </submittedName>
</protein>
<dbReference type="Pfam" id="PF00320">
    <property type="entry name" value="GATA"/>
    <property type="match status" value="1"/>
</dbReference>
<dbReference type="InterPro" id="IPR000679">
    <property type="entry name" value="Znf_GATA"/>
</dbReference>
<dbReference type="PROSITE" id="PS50114">
    <property type="entry name" value="GATA_ZN_FINGER_2"/>
    <property type="match status" value="1"/>
</dbReference>
<evidence type="ECO:0000313" key="4">
    <source>
        <dbReference type="Proteomes" id="UP000789342"/>
    </source>
</evidence>
<dbReference type="OrthoDB" id="2320170at2759"/>
<dbReference type="SMART" id="SM00401">
    <property type="entry name" value="ZnF_GATA"/>
    <property type="match status" value="1"/>
</dbReference>
<gene>
    <name evidence="3" type="ORF">AMORRO_LOCUS8546</name>
</gene>
<dbReference type="AlphaFoldDB" id="A0A9N9D087"/>
<evidence type="ECO:0000313" key="3">
    <source>
        <dbReference type="EMBL" id="CAG8618352.1"/>
    </source>
</evidence>
<dbReference type="SUPFAM" id="SSF57716">
    <property type="entry name" value="Glucocorticoid receptor-like (DNA-binding domain)"/>
    <property type="match status" value="1"/>
</dbReference>
<organism evidence="3 4">
    <name type="scientific">Acaulospora morrowiae</name>
    <dbReference type="NCBI Taxonomy" id="94023"/>
    <lineage>
        <taxon>Eukaryota</taxon>
        <taxon>Fungi</taxon>
        <taxon>Fungi incertae sedis</taxon>
        <taxon>Mucoromycota</taxon>
        <taxon>Glomeromycotina</taxon>
        <taxon>Glomeromycetes</taxon>
        <taxon>Diversisporales</taxon>
        <taxon>Acaulosporaceae</taxon>
        <taxon>Acaulospora</taxon>
    </lineage>
</organism>